<reference evidence="2 3" key="1">
    <citation type="submission" date="2024-01" db="EMBL/GenBank/DDBJ databases">
        <title>Comparative genomics of Cryptococcus and Kwoniella reveals pathogenesis evolution and contrasting modes of karyotype evolution via chromosome fusion or intercentromeric recombination.</title>
        <authorList>
            <person name="Coelho M.A."/>
            <person name="David-Palma M."/>
            <person name="Shea T."/>
            <person name="Bowers K."/>
            <person name="McGinley-Smith S."/>
            <person name="Mohammad A.W."/>
            <person name="Gnirke A."/>
            <person name="Yurkov A.M."/>
            <person name="Nowrousian M."/>
            <person name="Sun S."/>
            <person name="Cuomo C.A."/>
            <person name="Heitman J."/>
        </authorList>
    </citation>
    <scope>NUCLEOTIDE SEQUENCE [LARGE SCALE GENOMIC DNA]</scope>
    <source>
        <strain evidence="2">CBS 11374</strain>
    </source>
</reference>
<dbReference type="SUPFAM" id="SSF48452">
    <property type="entry name" value="TPR-like"/>
    <property type="match status" value="1"/>
</dbReference>
<organism evidence="2 3">
    <name type="scientific">Kwoniella shivajii</name>
    <dbReference type="NCBI Taxonomy" id="564305"/>
    <lineage>
        <taxon>Eukaryota</taxon>
        <taxon>Fungi</taxon>
        <taxon>Dikarya</taxon>
        <taxon>Basidiomycota</taxon>
        <taxon>Agaricomycotina</taxon>
        <taxon>Tremellomycetes</taxon>
        <taxon>Tremellales</taxon>
        <taxon>Cryptococcaceae</taxon>
        <taxon>Kwoniella</taxon>
    </lineage>
</organism>
<feature type="compositionally biased region" description="Polar residues" evidence="1">
    <location>
        <begin position="618"/>
        <end position="634"/>
    </location>
</feature>
<dbReference type="RefSeq" id="XP_062788936.1">
    <property type="nucleotide sequence ID" value="XM_062932885.1"/>
</dbReference>
<dbReference type="InterPro" id="IPR011990">
    <property type="entry name" value="TPR-like_helical_dom_sf"/>
</dbReference>
<feature type="compositionally biased region" description="Low complexity" evidence="1">
    <location>
        <begin position="735"/>
        <end position="749"/>
    </location>
</feature>
<dbReference type="Proteomes" id="UP001329825">
    <property type="component" value="Chromosome 1"/>
</dbReference>
<evidence type="ECO:0000313" key="2">
    <source>
        <dbReference type="EMBL" id="WRT64196.1"/>
    </source>
</evidence>
<dbReference type="SUPFAM" id="SSF52047">
    <property type="entry name" value="RNI-like"/>
    <property type="match status" value="1"/>
</dbReference>
<feature type="region of interest" description="Disordered" evidence="1">
    <location>
        <begin position="1"/>
        <end position="28"/>
    </location>
</feature>
<dbReference type="Gene3D" id="3.80.10.10">
    <property type="entry name" value="Ribonuclease Inhibitor"/>
    <property type="match status" value="1"/>
</dbReference>
<feature type="region of interest" description="Disordered" evidence="1">
    <location>
        <begin position="728"/>
        <end position="749"/>
    </location>
</feature>
<gene>
    <name evidence="2" type="ORF">IL334_001125</name>
</gene>
<dbReference type="InterPro" id="IPR032675">
    <property type="entry name" value="LRR_dom_sf"/>
</dbReference>
<evidence type="ECO:0000313" key="3">
    <source>
        <dbReference type="Proteomes" id="UP001329825"/>
    </source>
</evidence>
<evidence type="ECO:0008006" key="4">
    <source>
        <dbReference type="Google" id="ProtNLM"/>
    </source>
</evidence>
<dbReference type="GeneID" id="87953256"/>
<feature type="compositionally biased region" description="Low complexity" evidence="1">
    <location>
        <begin position="606"/>
        <end position="617"/>
    </location>
</feature>
<sequence length="762" mass="86730">MSKNKKLQGDESITNRPMVEQSIRHGKRALQEKDWDGAREQFDKAISLGGKRNIRLLDYKLRALIELPHWHRTANEITKIMIATDPEDYRGYYRHAKLLHKMGGIEAALNSINQAIKVGPTKSQDERIYKALQWYRSDLIFVQHENEQRRAAQSQVERNRIEAARIVAKKAKINFINRLSPDVLINIAEAGLIDDPGFVVKMAGVCRNWRNILLNTGSLWSTLILGKKRVVERAKFYLERNKGNIKELIVKEEFEMYRFPIITGLLSPYLSKVRRLTILQSSVLLQHDWKKKFCHLEYLRIKSDILGIGTDLVYRLLSPDAASLLELDIEGGGYGHIYSRYDEKAEGVLNNNSEEEEDPPFWTENSSVHLNRLRVLRLKRCFIYAAWPDHTELLSHLPSIEIFEMNNVVWNSIDTMNDPLARQWYDRRSARGLDMTLQDLNTYKITGSAKNLALYNIKAPRLQHLDIWSAHASGSASIAPHILTPGLAAALPNLLSLDIGRCTIDHRDMLDILPKLKSLKFLNVSYCPLDNAFLEALERKGNEKDLLPNLMALSIAGNTEITSAPLRRFVLSRTPGGLKPPKPSPVPKKGSAFRPSVPKPSPFAPSTSHSQSSHQSTKVNLTQPPNPTANSSKPEVTLPSIQWLCLDNCDRVEFEIVDYLRRKVRYISQQFSTNIVENRIRGKGKYSWEGEYDIGCGTGESGCQLRKLPGSKDGYYVHHTCKQAMPDDQDERGWSLTQSSQTQSQTPGQITQLRYTYSGPWQ</sequence>
<keyword evidence="3" id="KW-1185">Reference proteome</keyword>
<dbReference type="EMBL" id="CP141881">
    <property type="protein sequence ID" value="WRT64196.1"/>
    <property type="molecule type" value="Genomic_DNA"/>
</dbReference>
<feature type="region of interest" description="Disordered" evidence="1">
    <location>
        <begin position="572"/>
        <end position="634"/>
    </location>
</feature>
<accession>A0ABZ1CR26</accession>
<proteinExistence type="predicted"/>
<protein>
    <recommendedName>
        <fullName evidence="4">F-box domain-containing protein</fullName>
    </recommendedName>
</protein>
<evidence type="ECO:0000256" key="1">
    <source>
        <dbReference type="SAM" id="MobiDB-lite"/>
    </source>
</evidence>
<name>A0ABZ1CR26_9TREE</name>
<dbReference type="Gene3D" id="1.25.40.10">
    <property type="entry name" value="Tetratricopeptide repeat domain"/>
    <property type="match status" value="1"/>
</dbReference>